<organism evidence="3 4">
    <name type="scientific">Escherichia coli</name>
    <dbReference type="NCBI Taxonomy" id="562"/>
    <lineage>
        <taxon>Bacteria</taxon>
        <taxon>Pseudomonadati</taxon>
        <taxon>Pseudomonadota</taxon>
        <taxon>Gammaproteobacteria</taxon>
        <taxon>Enterobacterales</taxon>
        <taxon>Enterobacteriaceae</taxon>
        <taxon>Escherichia</taxon>
    </lineage>
</organism>
<dbReference type="Pfam" id="PF05658">
    <property type="entry name" value="YadA_head"/>
    <property type="match status" value="1"/>
</dbReference>
<gene>
    <name evidence="3" type="ORF">BMT50_14335</name>
</gene>
<dbReference type="Proteomes" id="UP000186595">
    <property type="component" value="Unassembled WGS sequence"/>
</dbReference>
<feature type="signal peptide" evidence="1">
    <location>
        <begin position="1"/>
        <end position="25"/>
    </location>
</feature>
<feature type="domain" description="Trimeric autotransporter adhesin YadA-like head" evidence="2">
    <location>
        <begin position="69"/>
        <end position="93"/>
    </location>
</feature>
<evidence type="ECO:0000259" key="2">
    <source>
        <dbReference type="Pfam" id="PF05658"/>
    </source>
</evidence>
<accession>A0AAP7PBI7</accession>
<protein>
    <recommendedName>
        <fullName evidence="2">Trimeric autotransporter adhesin YadA-like head domain-containing protein</fullName>
    </recommendedName>
</protein>
<dbReference type="InterPro" id="IPR011049">
    <property type="entry name" value="Serralysin-like_metalloprot_C"/>
</dbReference>
<dbReference type="GO" id="GO:0019867">
    <property type="term" value="C:outer membrane"/>
    <property type="evidence" value="ECO:0007669"/>
    <property type="project" value="InterPro"/>
</dbReference>
<sequence>MSGFKFSKICKAVCLYAAVSMPAFSADDGIAVVTDGDGTNIAIGDKADSRKMNGDNSISIGKSSSIGYGNNSIAVGTSSYVTSSDAIAIGTNSLARANGTIVIGKNAKSGGGQGVVIGEMSTPRCLTYRLISLALTEGATKLPGMFMTIKSTVMHHGEQEITVPSYRGDQRMVVSFTLAHYYVCSKPRISGH</sequence>
<name>A0AAP7PBI7_ECOLX</name>
<feature type="chain" id="PRO_5043020297" description="Trimeric autotransporter adhesin YadA-like head domain-containing protein" evidence="1">
    <location>
        <begin position="26"/>
        <end position="192"/>
    </location>
</feature>
<evidence type="ECO:0000313" key="4">
    <source>
        <dbReference type="Proteomes" id="UP000186595"/>
    </source>
</evidence>
<proteinExistence type="predicted"/>
<dbReference type="EMBL" id="MPGR01000001">
    <property type="protein sequence ID" value="OKB73879.1"/>
    <property type="molecule type" value="Genomic_DNA"/>
</dbReference>
<dbReference type="InterPro" id="IPR008640">
    <property type="entry name" value="Adhesin_Head_dom"/>
</dbReference>
<evidence type="ECO:0000256" key="1">
    <source>
        <dbReference type="SAM" id="SignalP"/>
    </source>
</evidence>
<dbReference type="SUPFAM" id="SSF101967">
    <property type="entry name" value="Adhesin YadA, collagen-binding domain"/>
    <property type="match status" value="1"/>
</dbReference>
<reference evidence="3 4" key="1">
    <citation type="submission" date="2016-11" db="EMBL/GenBank/DDBJ databases">
        <title>Draft genome sequences of five Shigatoxin-producing Escherichia coli isolates harboring the new recently described Subtilase cytotoxin allelic variant subAB2-3.</title>
        <authorList>
            <person name="Tasara T."/>
            <person name="Fierz L."/>
            <person name="Klumpp J."/>
            <person name="Schmidt H."/>
            <person name="Stephan R."/>
        </authorList>
    </citation>
    <scope>NUCLEOTIDE SEQUENCE [LARGE SCALE GENOMIC DNA]</scope>
    <source>
        <strain evidence="3 4">453</strain>
    </source>
</reference>
<comment type="caution">
    <text evidence="3">The sequence shown here is derived from an EMBL/GenBank/DDBJ whole genome shotgun (WGS) entry which is preliminary data.</text>
</comment>
<dbReference type="AlphaFoldDB" id="A0AAP7PBI7"/>
<dbReference type="Gene3D" id="2.150.10.10">
    <property type="entry name" value="Serralysin-like metalloprotease, C-terminal"/>
    <property type="match status" value="1"/>
</dbReference>
<keyword evidence="1" id="KW-0732">Signal</keyword>
<evidence type="ECO:0000313" key="3">
    <source>
        <dbReference type="EMBL" id="OKB73879.1"/>
    </source>
</evidence>